<accession>A0A0R3PYZ7</accession>
<dbReference type="AlphaFoldDB" id="A0A0R3PYZ7"/>
<protein>
    <submittedName>
        <fullName evidence="3">Ovule protein</fullName>
    </submittedName>
</protein>
<dbReference type="Proteomes" id="UP000267027">
    <property type="component" value="Unassembled WGS sequence"/>
</dbReference>
<keyword evidence="2" id="KW-1185">Reference proteome</keyword>
<reference evidence="1 2" key="2">
    <citation type="submission" date="2018-11" db="EMBL/GenBank/DDBJ databases">
        <authorList>
            <consortium name="Pathogen Informatics"/>
        </authorList>
    </citation>
    <scope>NUCLEOTIDE SEQUENCE [LARGE SCALE GENOMIC DNA]</scope>
    <source>
        <strain evidence="1 2">Costa Rica</strain>
    </source>
</reference>
<evidence type="ECO:0000313" key="2">
    <source>
        <dbReference type="Proteomes" id="UP000267027"/>
    </source>
</evidence>
<sequence length="107" mass="12594">MFDVNRQCHKDPQVFGSCPNQLLFGSLAKRKYIYFRKIKPLDGIFTYFIWSQKNVVLEEIKIRSECDHISLVSDKLSADFVRMFFPPLPLQRSLLLFAFRSSFTIIP</sequence>
<organism evidence="3">
    <name type="scientific">Angiostrongylus costaricensis</name>
    <name type="common">Nematode worm</name>
    <dbReference type="NCBI Taxonomy" id="334426"/>
    <lineage>
        <taxon>Eukaryota</taxon>
        <taxon>Metazoa</taxon>
        <taxon>Ecdysozoa</taxon>
        <taxon>Nematoda</taxon>
        <taxon>Chromadorea</taxon>
        <taxon>Rhabditida</taxon>
        <taxon>Rhabditina</taxon>
        <taxon>Rhabditomorpha</taxon>
        <taxon>Strongyloidea</taxon>
        <taxon>Metastrongylidae</taxon>
        <taxon>Angiostrongylus</taxon>
    </lineage>
</organism>
<dbReference type="EMBL" id="UYYA01004768">
    <property type="protein sequence ID" value="VDM63293.1"/>
    <property type="molecule type" value="Genomic_DNA"/>
</dbReference>
<evidence type="ECO:0000313" key="1">
    <source>
        <dbReference type="EMBL" id="VDM63293.1"/>
    </source>
</evidence>
<reference evidence="3" key="1">
    <citation type="submission" date="2017-02" db="UniProtKB">
        <authorList>
            <consortium name="WormBaseParasite"/>
        </authorList>
    </citation>
    <scope>IDENTIFICATION</scope>
</reference>
<proteinExistence type="predicted"/>
<name>A0A0R3PYZ7_ANGCS</name>
<dbReference type="WBParaSite" id="ACOC_0001170701-mRNA-1">
    <property type="protein sequence ID" value="ACOC_0001170701-mRNA-1"/>
    <property type="gene ID" value="ACOC_0001170701"/>
</dbReference>
<gene>
    <name evidence="1" type="ORF">ACOC_LOCUS11708</name>
</gene>
<evidence type="ECO:0000313" key="3">
    <source>
        <dbReference type="WBParaSite" id="ACOC_0001170701-mRNA-1"/>
    </source>
</evidence>